<proteinExistence type="predicted"/>
<dbReference type="InterPro" id="IPR043504">
    <property type="entry name" value="Peptidase_S1_PA_chymotrypsin"/>
</dbReference>
<dbReference type="SMART" id="SM00089">
    <property type="entry name" value="PKD"/>
    <property type="match status" value="2"/>
</dbReference>
<gene>
    <name evidence="4" type="ORF">ACFOE0_11695</name>
</gene>
<dbReference type="Proteomes" id="UP001595621">
    <property type="component" value="Unassembled WGS sequence"/>
</dbReference>
<dbReference type="Gene3D" id="2.40.10.10">
    <property type="entry name" value="Trypsin-like serine proteases"/>
    <property type="match status" value="2"/>
</dbReference>
<reference evidence="5" key="1">
    <citation type="journal article" date="2019" name="Int. J. Syst. Evol. Microbiol.">
        <title>The Global Catalogue of Microorganisms (GCM) 10K type strain sequencing project: providing services to taxonomists for standard genome sequencing and annotation.</title>
        <authorList>
            <consortium name="The Broad Institute Genomics Platform"/>
            <consortium name="The Broad Institute Genome Sequencing Center for Infectious Disease"/>
            <person name="Wu L."/>
            <person name="Ma J."/>
        </authorList>
    </citation>
    <scope>NUCLEOTIDE SEQUENCE [LARGE SCALE GENOMIC DNA]</scope>
    <source>
        <strain evidence="5">KCTC 52277</strain>
    </source>
</reference>
<accession>A0ABV7GBD9</accession>
<dbReference type="PANTHER" id="PTHR36234">
    <property type="entry name" value="LYSYL ENDOPEPTIDASE"/>
    <property type="match status" value="1"/>
</dbReference>
<comment type="caution">
    <text evidence="4">The sequence shown here is derived from an EMBL/GenBank/DDBJ whole genome shotgun (WGS) entry which is preliminary data.</text>
</comment>
<evidence type="ECO:0000256" key="2">
    <source>
        <dbReference type="SAM" id="SignalP"/>
    </source>
</evidence>
<dbReference type="CDD" id="cd00146">
    <property type="entry name" value="PKD"/>
    <property type="match status" value="2"/>
</dbReference>
<feature type="domain" description="PKD" evidence="3">
    <location>
        <begin position="662"/>
        <end position="746"/>
    </location>
</feature>
<dbReference type="RefSeq" id="WP_248937475.1">
    <property type="nucleotide sequence ID" value="NZ_JAKILF010000009.1"/>
</dbReference>
<dbReference type="InterPro" id="IPR007280">
    <property type="entry name" value="Peptidase_C_arc/bac"/>
</dbReference>
<keyword evidence="2" id="KW-0732">Signal</keyword>
<dbReference type="SUPFAM" id="SSF49299">
    <property type="entry name" value="PKD domain"/>
    <property type="match status" value="2"/>
</dbReference>
<dbReference type="InterPro" id="IPR022409">
    <property type="entry name" value="PKD/Chitinase_dom"/>
</dbReference>
<keyword evidence="5" id="KW-1185">Reference proteome</keyword>
<dbReference type="Gene3D" id="2.60.120.380">
    <property type="match status" value="1"/>
</dbReference>
<dbReference type="PANTHER" id="PTHR36234:SF5">
    <property type="entry name" value="LYSYL ENDOPEPTIDASE"/>
    <property type="match status" value="1"/>
</dbReference>
<dbReference type="Pfam" id="PF04151">
    <property type="entry name" value="PPC"/>
    <property type="match status" value="1"/>
</dbReference>
<dbReference type="SUPFAM" id="SSF50494">
    <property type="entry name" value="Trypsin-like serine proteases"/>
    <property type="match status" value="1"/>
</dbReference>
<protein>
    <submittedName>
        <fullName evidence="4">PKD domain-containing protein</fullName>
    </submittedName>
</protein>
<dbReference type="InterPro" id="IPR013783">
    <property type="entry name" value="Ig-like_fold"/>
</dbReference>
<feature type="signal peptide" evidence="2">
    <location>
        <begin position="1"/>
        <end position="23"/>
    </location>
</feature>
<feature type="chain" id="PRO_5045180022" evidence="2">
    <location>
        <begin position="24"/>
        <end position="825"/>
    </location>
</feature>
<dbReference type="InterPro" id="IPR000601">
    <property type="entry name" value="PKD_dom"/>
</dbReference>
<comment type="cofactor">
    <cofactor evidence="1">
        <name>Ca(2+)</name>
        <dbReference type="ChEBI" id="CHEBI:29108"/>
    </cofactor>
</comment>
<dbReference type="Gene3D" id="2.60.40.10">
    <property type="entry name" value="Immunoglobulins"/>
    <property type="match status" value="2"/>
</dbReference>
<sequence>MDFKKITYAMGLAGLLCSAGAMASSPLSFSKSEVGGQPKVMQMPGLDNAKLRQREEVNRAMNPRDYVLQFAEPLKVSLSPDKWQKVRVVNEGKASEMSVWRMQITSAGALSLNFGFTQFDMPEGGSLHIYTPDRSQRIRAFTAADNDAHGQLWTPMLAGDSAIIEVNVPAHKEKQLKLELTSVNHGYLGASVKDIFETLSGACNVDVVCPAGDDWRDQIRSAAAISLGGSRFCSGGALNNTANDGRAFFLTAYHCGINAGNAASLVTYWNFENSYCRDPGSSDSGGQGDGTLDQFNTGSIFRAGYSPSDMTLVELDDPFDPAHNVFLAGWNANDETSSSAVAIHHPNVDEKRISFENEATTITSYGGNSSPGDSTHIRVIDWDLGTTEGGSSGSHLFDQNKRVIGQLHGGGAACGNDLSDWYGRIHTSWNGGGTASTRLSTWLDAAGTGEMAIDGMNATDPGDNQLPVVNANGPYLAFVDSPVNFSSAGTEDPDGTVVSLEWDFGDGSDVSSEANPSHVYSAKGNYEVSLKATDDDDASRTVFTQANVFDPTQDELMNGVAKTGLSGATGEETYFYMQVPSGATNLQFVTQGDNGDADLYVSQGQLPTTSSFDCRSWSGSSNETCSFPTPEAGTWYVMVRAYSGYSDLSLTGSYEGGQTNEPPVAGFDASFSGALGSFTSTSTDSDGSITDWSWDFGDGNTGSGEMTSHTYAASGNYTVTLTVTDDGGAQDSDSQSFDVTVPDANIDLQIGKVLKSRRGSVRVSLSWEGSTGDYTVSRDGEEVGTTGSTRYTDRFRVSGSDPVTVTYKVCGADGGCSAEVPVVIE</sequence>
<feature type="domain" description="PKD" evidence="3">
    <location>
        <begin position="466"/>
        <end position="534"/>
    </location>
</feature>
<dbReference type="Pfam" id="PF18911">
    <property type="entry name" value="PKD_4"/>
    <property type="match status" value="2"/>
</dbReference>
<dbReference type="PROSITE" id="PS50093">
    <property type="entry name" value="PKD"/>
    <property type="match status" value="2"/>
</dbReference>
<dbReference type="InterPro" id="IPR009003">
    <property type="entry name" value="Peptidase_S1_PA"/>
</dbReference>
<evidence type="ECO:0000313" key="5">
    <source>
        <dbReference type="Proteomes" id="UP001595621"/>
    </source>
</evidence>
<evidence type="ECO:0000259" key="3">
    <source>
        <dbReference type="PROSITE" id="PS50093"/>
    </source>
</evidence>
<dbReference type="EMBL" id="JBHRTD010000014">
    <property type="protein sequence ID" value="MFC3138844.1"/>
    <property type="molecule type" value="Genomic_DNA"/>
</dbReference>
<evidence type="ECO:0000256" key="1">
    <source>
        <dbReference type="ARBA" id="ARBA00001913"/>
    </source>
</evidence>
<organism evidence="4 5">
    <name type="scientific">Shewanella submarina</name>
    <dbReference type="NCBI Taxonomy" id="2016376"/>
    <lineage>
        <taxon>Bacteria</taxon>
        <taxon>Pseudomonadati</taxon>
        <taxon>Pseudomonadota</taxon>
        <taxon>Gammaproteobacteria</taxon>
        <taxon>Alteromonadales</taxon>
        <taxon>Shewanellaceae</taxon>
        <taxon>Shewanella</taxon>
    </lineage>
</organism>
<evidence type="ECO:0000313" key="4">
    <source>
        <dbReference type="EMBL" id="MFC3138844.1"/>
    </source>
</evidence>
<name>A0ABV7GBD9_9GAMM</name>
<dbReference type="InterPro" id="IPR035986">
    <property type="entry name" value="PKD_dom_sf"/>
</dbReference>